<feature type="transmembrane region" description="Helical" evidence="7">
    <location>
        <begin position="149"/>
        <end position="171"/>
    </location>
</feature>
<feature type="domain" description="VTT" evidence="8">
    <location>
        <begin position="42"/>
        <end position="169"/>
    </location>
</feature>
<name>A0ABT5SPQ3_9PSEU</name>
<comment type="caution">
    <text evidence="9">The sequence shown here is derived from an EMBL/GenBank/DDBJ whole genome shotgun (WGS) entry which is preliminary data.</text>
</comment>
<evidence type="ECO:0000256" key="1">
    <source>
        <dbReference type="ARBA" id="ARBA00004651"/>
    </source>
</evidence>
<dbReference type="InterPro" id="IPR032816">
    <property type="entry name" value="VTT_dom"/>
</dbReference>
<evidence type="ECO:0000256" key="7">
    <source>
        <dbReference type="SAM" id="Phobius"/>
    </source>
</evidence>
<evidence type="ECO:0000256" key="4">
    <source>
        <dbReference type="ARBA" id="ARBA00022692"/>
    </source>
</evidence>
<dbReference type="Pfam" id="PF09335">
    <property type="entry name" value="VTT_dom"/>
    <property type="match status" value="1"/>
</dbReference>
<keyword evidence="5 7" id="KW-1133">Transmembrane helix</keyword>
<comment type="subcellular location">
    <subcellularLocation>
        <location evidence="1">Cell membrane</location>
        <topology evidence="1">Multi-pass membrane protein</topology>
    </subcellularLocation>
</comment>
<reference evidence="9 10" key="1">
    <citation type="submission" date="2023-02" db="EMBL/GenBank/DDBJ databases">
        <title>Genome sequencing required for Actinomycetospora new species description.</title>
        <authorList>
            <person name="Saimee Y."/>
            <person name="Duangmal K."/>
        </authorList>
    </citation>
    <scope>NUCLEOTIDE SEQUENCE [LARGE SCALE GENOMIC DNA]</scope>
    <source>
        <strain evidence="9 10">DW7H6</strain>
    </source>
</reference>
<feature type="transmembrane region" description="Helical" evidence="7">
    <location>
        <begin position="65"/>
        <end position="87"/>
    </location>
</feature>
<protein>
    <submittedName>
        <fullName evidence="9">DedA family protein</fullName>
    </submittedName>
</protein>
<dbReference type="PANTHER" id="PTHR42709:SF6">
    <property type="entry name" value="UNDECAPRENYL PHOSPHATE TRANSPORTER A"/>
    <property type="match status" value="1"/>
</dbReference>
<keyword evidence="10" id="KW-1185">Reference proteome</keyword>
<proteinExistence type="inferred from homology"/>
<evidence type="ECO:0000259" key="8">
    <source>
        <dbReference type="Pfam" id="PF09335"/>
    </source>
</evidence>
<evidence type="ECO:0000256" key="5">
    <source>
        <dbReference type="ARBA" id="ARBA00022989"/>
    </source>
</evidence>
<dbReference type="RefSeq" id="WP_274199360.1">
    <property type="nucleotide sequence ID" value="NZ_JAQZAO010000002.1"/>
</dbReference>
<dbReference type="EMBL" id="JAQZAO010000002">
    <property type="protein sequence ID" value="MDD7964828.1"/>
    <property type="molecule type" value="Genomic_DNA"/>
</dbReference>
<evidence type="ECO:0000313" key="9">
    <source>
        <dbReference type="EMBL" id="MDD7964828.1"/>
    </source>
</evidence>
<keyword evidence="3" id="KW-1003">Cell membrane</keyword>
<accession>A0ABT5SPQ3</accession>
<dbReference type="PANTHER" id="PTHR42709">
    <property type="entry name" value="ALKALINE PHOSPHATASE LIKE PROTEIN"/>
    <property type="match status" value="1"/>
</dbReference>
<comment type="similarity">
    <text evidence="2">Belongs to the DedA family.</text>
</comment>
<evidence type="ECO:0000256" key="6">
    <source>
        <dbReference type="ARBA" id="ARBA00023136"/>
    </source>
</evidence>
<dbReference type="Proteomes" id="UP001300763">
    <property type="component" value="Unassembled WGS sequence"/>
</dbReference>
<evidence type="ECO:0000313" key="10">
    <source>
        <dbReference type="Proteomes" id="UP001300763"/>
    </source>
</evidence>
<evidence type="ECO:0000256" key="3">
    <source>
        <dbReference type="ARBA" id="ARBA00022475"/>
    </source>
</evidence>
<sequence>MQATAAAPGGGGIAGWASDLMATLGAPGAGIIVALENVFPPIPSEVILPLAGFAAGRGEFSVLSAIAWTTGGSVVGAVALYLVGMLAPEHRVRQALSKIPMVHVEDVQRAEAWFDRHGRWAVFLGRMVPGIRSLVSLPAGARRMRWWEFGLLTGLGSLIWNSVFVYGGYALGTRWYLVERYSGVFQVVVLVLLAALVLVMLVKRYRRHRKKVAAMNAPTEVIDAVPERPER</sequence>
<feature type="transmembrane region" description="Helical" evidence="7">
    <location>
        <begin position="183"/>
        <end position="202"/>
    </location>
</feature>
<keyword evidence="4 7" id="KW-0812">Transmembrane</keyword>
<evidence type="ECO:0000256" key="2">
    <source>
        <dbReference type="ARBA" id="ARBA00010792"/>
    </source>
</evidence>
<organism evidence="9 10">
    <name type="scientific">Actinomycetospora lemnae</name>
    <dbReference type="NCBI Taxonomy" id="3019891"/>
    <lineage>
        <taxon>Bacteria</taxon>
        <taxon>Bacillati</taxon>
        <taxon>Actinomycetota</taxon>
        <taxon>Actinomycetes</taxon>
        <taxon>Pseudonocardiales</taxon>
        <taxon>Pseudonocardiaceae</taxon>
        <taxon>Actinomycetospora</taxon>
    </lineage>
</organism>
<gene>
    <name evidence="9" type="ORF">PGB27_05640</name>
</gene>
<keyword evidence="6 7" id="KW-0472">Membrane</keyword>
<dbReference type="InterPro" id="IPR051311">
    <property type="entry name" value="DedA_domain"/>
</dbReference>